<keyword evidence="3 8" id="KW-0430">Lectin</keyword>
<dbReference type="InterPro" id="IPR016187">
    <property type="entry name" value="CTDL_fold"/>
</dbReference>
<dbReference type="InterPro" id="IPR033992">
    <property type="entry name" value="NKR-like_CTLD"/>
</dbReference>
<keyword evidence="4 6" id="KW-1133">Transmembrane helix</keyword>
<dbReference type="CDD" id="cd03593">
    <property type="entry name" value="CLECT_NK_receptors_like"/>
    <property type="match status" value="1"/>
</dbReference>
<dbReference type="Gene3D" id="3.10.100.10">
    <property type="entry name" value="Mannose-Binding Protein A, subunit A"/>
    <property type="match status" value="1"/>
</dbReference>
<proteinExistence type="predicted"/>
<dbReference type="PANTHER" id="PTHR47648">
    <property type="entry name" value="KILLER CELL LECTIN-LIKE RECEPTOR SUBFAMILY G MEMBER 1"/>
    <property type="match status" value="1"/>
</dbReference>
<evidence type="ECO:0000256" key="3">
    <source>
        <dbReference type="ARBA" id="ARBA00022734"/>
    </source>
</evidence>
<organism evidence="8">
    <name type="scientific">Heterocephalus glaber</name>
    <name type="common">Naked mole rat</name>
    <dbReference type="NCBI Taxonomy" id="10181"/>
    <lineage>
        <taxon>Eukaryota</taxon>
        <taxon>Metazoa</taxon>
        <taxon>Chordata</taxon>
        <taxon>Craniata</taxon>
        <taxon>Vertebrata</taxon>
        <taxon>Euteleostomi</taxon>
        <taxon>Mammalia</taxon>
        <taxon>Eutheria</taxon>
        <taxon>Euarchontoglires</taxon>
        <taxon>Glires</taxon>
        <taxon>Rodentia</taxon>
        <taxon>Hystricomorpha</taxon>
        <taxon>Bathyergidae</taxon>
        <taxon>Heterocephalus</taxon>
    </lineage>
</organism>
<evidence type="ECO:0000256" key="2">
    <source>
        <dbReference type="ARBA" id="ARBA00022692"/>
    </source>
</evidence>
<dbReference type="PROSITE" id="PS50041">
    <property type="entry name" value="C_TYPE_LECTIN_2"/>
    <property type="match status" value="1"/>
</dbReference>
<protein>
    <submittedName>
        <fullName evidence="8">Killer cell lectin-like receptor subfamily G member 1</fullName>
    </submittedName>
</protein>
<dbReference type="SMART" id="SM00034">
    <property type="entry name" value="CLECT"/>
    <property type="match status" value="1"/>
</dbReference>
<dbReference type="GO" id="GO:0030246">
    <property type="term" value="F:carbohydrate binding"/>
    <property type="evidence" value="ECO:0007669"/>
    <property type="project" value="UniProtKB-KW"/>
</dbReference>
<feature type="transmembrane region" description="Helical" evidence="6">
    <location>
        <begin position="108"/>
        <end position="132"/>
    </location>
</feature>
<keyword evidence="2 6" id="KW-0812">Transmembrane</keyword>
<dbReference type="EMBL" id="GEBF01000856">
    <property type="protein sequence ID" value="JAO02777.1"/>
    <property type="molecule type" value="Transcribed_RNA"/>
</dbReference>
<evidence type="ECO:0000256" key="5">
    <source>
        <dbReference type="ARBA" id="ARBA00023136"/>
    </source>
</evidence>
<dbReference type="InterPro" id="IPR016186">
    <property type="entry name" value="C-type_lectin-like/link_sf"/>
</dbReference>
<keyword evidence="8" id="KW-0675">Receptor</keyword>
<dbReference type="Pfam" id="PF00059">
    <property type="entry name" value="Lectin_C"/>
    <property type="match status" value="1"/>
</dbReference>
<evidence type="ECO:0000259" key="7">
    <source>
        <dbReference type="PROSITE" id="PS50041"/>
    </source>
</evidence>
<feature type="domain" description="C-type lectin" evidence="7">
    <location>
        <begin position="155"/>
        <end position="258"/>
    </location>
</feature>
<gene>
    <name evidence="8" type="primary">KLRG1</name>
</gene>
<evidence type="ECO:0000256" key="1">
    <source>
        <dbReference type="ARBA" id="ARBA00004167"/>
    </source>
</evidence>
<comment type="subcellular location">
    <subcellularLocation>
        <location evidence="1">Membrane</location>
        <topology evidence="1">Single-pass membrane protein</topology>
    </subcellularLocation>
</comment>
<accession>A0A0P6JEC1</accession>
<reference evidence="8" key="1">
    <citation type="submission" date="2015-10" db="EMBL/GenBank/DDBJ databases">
        <title>FRAMA: From RNA-seq data to annotated mRNA assemblies.</title>
        <authorList>
            <person name="Bens M."/>
            <person name="Sahm A."/>
            <person name="Jahn N."/>
            <person name="Morhart M."/>
            <person name="Holtze S."/>
            <person name="Hildebrandt T.B."/>
            <person name="Platzer M."/>
            <person name="Szafranski K."/>
        </authorList>
    </citation>
    <scope>NUCLEOTIDE SEQUENCE</scope>
    <source>
        <tissue evidence="8">Testis</tissue>
    </source>
</reference>
<keyword evidence="5 6" id="KW-0472">Membrane</keyword>
<dbReference type="InterPro" id="IPR042190">
    <property type="entry name" value="KLRG1"/>
</dbReference>
<name>A0A0P6JEC1_HETGA</name>
<evidence type="ECO:0000256" key="4">
    <source>
        <dbReference type="ARBA" id="ARBA00022989"/>
    </source>
</evidence>
<dbReference type="AlphaFoldDB" id="A0A0P6JEC1"/>
<dbReference type="InterPro" id="IPR001304">
    <property type="entry name" value="C-type_lectin-like"/>
</dbReference>
<dbReference type="PANTHER" id="PTHR47648:SF1">
    <property type="entry name" value="KILLER CELL LECTIN-LIKE RECEPTOR SUBFAMILY G MEMBER 1"/>
    <property type="match status" value="1"/>
</dbReference>
<dbReference type="SUPFAM" id="SSF56436">
    <property type="entry name" value="C-type lectin-like"/>
    <property type="match status" value="1"/>
</dbReference>
<evidence type="ECO:0000313" key="8">
    <source>
        <dbReference type="EMBL" id="JAO02777.1"/>
    </source>
</evidence>
<evidence type="ECO:0000256" key="6">
    <source>
        <dbReference type="SAM" id="Phobius"/>
    </source>
</evidence>
<dbReference type="GO" id="GO:0016020">
    <property type="term" value="C:membrane"/>
    <property type="evidence" value="ECO:0007669"/>
    <property type="project" value="UniProtKB-SubCell"/>
</dbReference>
<sequence>MSLAGFENHCFPLLNRMSFYRQPQDLNHFLKNYFCFCQVSCYHSRDWAVSSLPHASHFYNPALTTEGQRYQMEPSSSAIYSTLELPTAVQVQDDYRPQRRASSSKSSLFCLVVIVLGLLNILLTSLLLYLWIPGQGPSDSNRASCPSCPDFWMRFANHCYYFSVEKKDWNSSLQFCTARDAQLLIILDNQEMSLLQNLIDQDFHWIGLRKNSSWRWEDGSALNFSRVYSNSLVQRCGAVNKDGLQASSCEVPLRWVCKKVRL</sequence>